<sequence length="358" mass="41712">MSSGRENLCSYKGCPNSQRRNSDLSFHRFPSDPARRIQWCLLSGNTQLQGLNELQIENHRLCPAHFDEKQFVRKGGKGQNRLRNDALPLDYTGNPTSFVQEVINTPSLVENVTYPSLFGFTDDNGRRVRMNIDSPALVQSEPPIIDLDNNSTRGAGSSMPHNVDPQINVGVDSIDNESTNCSPMNSESDELKRYMDEVESLKKQLNEKDLACKKALKQNRVYAGRIKYLKKIEKMKEYERNRDAKILRKKIKNKDKVIARLKLKDKIRDENCKEEVKFRNQCEQLEKEAQEFLEMQLNHVKLKKWEENEKQFCISLFYKSPKAYRWLREQRKLKLACITLIRQWVNELDLCPGKGRKL</sequence>
<keyword evidence="2" id="KW-1185">Reference proteome</keyword>
<accession>A0ACC2NMF1</accession>
<comment type="caution">
    <text evidence="1">The sequence shown here is derived from an EMBL/GenBank/DDBJ whole genome shotgun (WGS) entry which is preliminary data.</text>
</comment>
<dbReference type="Proteomes" id="UP001239111">
    <property type="component" value="Chromosome 3"/>
</dbReference>
<name>A0ACC2NMF1_9HYME</name>
<evidence type="ECO:0000313" key="2">
    <source>
        <dbReference type="Proteomes" id="UP001239111"/>
    </source>
</evidence>
<organism evidence="1 2">
    <name type="scientific">Eretmocerus hayati</name>
    <dbReference type="NCBI Taxonomy" id="131215"/>
    <lineage>
        <taxon>Eukaryota</taxon>
        <taxon>Metazoa</taxon>
        <taxon>Ecdysozoa</taxon>
        <taxon>Arthropoda</taxon>
        <taxon>Hexapoda</taxon>
        <taxon>Insecta</taxon>
        <taxon>Pterygota</taxon>
        <taxon>Neoptera</taxon>
        <taxon>Endopterygota</taxon>
        <taxon>Hymenoptera</taxon>
        <taxon>Apocrita</taxon>
        <taxon>Proctotrupomorpha</taxon>
        <taxon>Chalcidoidea</taxon>
        <taxon>Aphelinidae</taxon>
        <taxon>Aphelininae</taxon>
        <taxon>Eretmocerus</taxon>
    </lineage>
</organism>
<evidence type="ECO:0000313" key="1">
    <source>
        <dbReference type="EMBL" id="KAJ8672350.1"/>
    </source>
</evidence>
<protein>
    <submittedName>
        <fullName evidence="1">Uncharacterized protein</fullName>
    </submittedName>
</protein>
<gene>
    <name evidence="1" type="ORF">QAD02_003609</name>
</gene>
<proteinExistence type="predicted"/>
<reference evidence="1" key="1">
    <citation type="submission" date="2023-04" db="EMBL/GenBank/DDBJ databases">
        <title>A chromosome-level genome assembly of the parasitoid wasp Eretmocerus hayati.</title>
        <authorList>
            <person name="Zhong Y."/>
            <person name="Liu S."/>
            <person name="Liu Y."/>
        </authorList>
    </citation>
    <scope>NUCLEOTIDE SEQUENCE</scope>
    <source>
        <strain evidence="1">ZJU_SS_LIU_2023</strain>
    </source>
</reference>
<dbReference type="EMBL" id="CM056743">
    <property type="protein sequence ID" value="KAJ8672350.1"/>
    <property type="molecule type" value="Genomic_DNA"/>
</dbReference>